<dbReference type="SFLD" id="SFLDG01129">
    <property type="entry name" value="C1.5:_HAD__Beta-PGM__Phosphata"/>
    <property type="match status" value="1"/>
</dbReference>
<protein>
    <submittedName>
        <fullName evidence="4">Acyl-CoA dehydrogenase family member 10 (inferred by orthology to a human protein)</fullName>
    </submittedName>
</protein>
<dbReference type="InterPro" id="IPR006439">
    <property type="entry name" value="HAD-SF_hydro_IA"/>
</dbReference>
<keyword evidence="3" id="KW-1185">Reference proteome</keyword>
<dbReference type="CDD" id="cd02603">
    <property type="entry name" value="HAD_sEH-N_like"/>
    <property type="match status" value="1"/>
</dbReference>
<evidence type="ECO:0000313" key="2">
    <source>
        <dbReference type="EMBL" id="VDK50589.1"/>
    </source>
</evidence>
<dbReference type="PANTHER" id="PTHR47829:SF1">
    <property type="entry name" value="HAD FAMILY PHOSPHATASE"/>
    <property type="match status" value="1"/>
</dbReference>
<dbReference type="SUPFAM" id="SSF56784">
    <property type="entry name" value="HAD-like"/>
    <property type="match status" value="1"/>
</dbReference>
<gene>
    <name evidence="2" type="ORF">ASIM_LOCUS13794</name>
</gene>
<name>A0A0M3K0M5_ANISI</name>
<dbReference type="InterPro" id="IPR052898">
    <property type="entry name" value="ACAD10-like"/>
</dbReference>
<dbReference type="SFLD" id="SFLDS00003">
    <property type="entry name" value="Haloacid_Dehalogenase"/>
    <property type="match status" value="1"/>
</dbReference>
<accession>A0A0M3K0M5</accession>
<dbReference type="OrthoDB" id="408373at2759"/>
<evidence type="ECO:0000313" key="4">
    <source>
        <dbReference type="WBParaSite" id="ASIM_0001436701-mRNA-1"/>
    </source>
</evidence>
<evidence type="ECO:0000256" key="1">
    <source>
        <dbReference type="ARBA" id="ARBA00022990"/>
    </source>
</evidence>
<dbReference type="EMBL" id="UYRR01031501">
    <property type="protein sequence ID" value="VDK50589.1"/>
    <property type="molecule type" value="Genomic_DNA"/>
</dbReference>
<dbReference type="Pfam" id="PF00702">
    <property type="entry name" value="Hydrolase"/>
    <property type="match status" value="1"/>
</dbReference>
<dbReference type="InterPro" id="IPR011945">
    <property type="entry name" value="HAD-SF_ppase_IA/epoxid_hydro_N"/>
</dbReference>
<dbReference type="Gene3D" id="1.10.150.240">
    <property type="entry name" value="Putative phosphatase, domain 2"/>
    <property type="match status" value="1"/>
</dbReference>
<proteinExistence type="predicted"/>
<dbReference type="WBParaSite" id="ASIM_0001436701-mRNA-1">
    <property type="protein sequence ID" value="ASIM_0001436701-mRNA-1"/>
    <property type="gene ID" value="ASIM_0001436701"/>
</dbReference>
<dbReference type="InterPro" id="IPR023214">
    <property type="entry name" value="HAD_sf"/>
</dbReference>
<dbReference type="PANTHER" id="PTHR47829">
    <property type="entry name" value="HYDROLASE, PUTATIVE (AFU_ORTHOLOGUE AFUA_1G12880)-RELATED"/>
    <property type="match status" value="1"/>
</dbReference>
<evidence type="ECO:0000313" key="3">
    <source>
        <dbReference type="Proteomes" id="UP000267096"/>
    </source>
</evidence>
<keyword evidence="1" id="KW-0007">Acetylation</keyword>
<organism evidence="4">
    <name type="scientific">Anisakis simplex</name>
    <name type="common">Herring worm</name>
    <dbReference type="NCBI Taxonomy" id="6269"/>
    <lineage>
        <taxon>Eukaryota</taxon>
        <taxon>Metazoa</taxon>
        <taxon>Ecdysozoa</taxon>
        <taxon>Nematoda</taxon>
        <taxon>Chromadorea</taxon>
        <taxon>Rhabditida</taxon>
        <taxon>Spirurina</taxon>
        <taxon>Ascaridomorpha</taxon>
        <taxon>Ascaridoidea</taxon>
        <taxon>Anisakidae</taxon>
        <taxon>Anisakis</taxon>
        <taxon>Anisakis simplex complex</taxon>
    </lineage>
</organism>
<dbReference type="InterPro" id="IPR036412">
    <property type="entry name" value="HAD-like_sf"/>
</dbReference>
<dbReference type="Proteomes" id="UP000267096">
    <property type="component" value="Unassembled WGS sequence"/>
</dbReference>
<dbReference type="InterPro" id="IPR023198">
    <property type="entry name" value="PGP-like_dom2"/>
</dbReference>
<dbReference type="Gene3D" id="3.40.50.1000">
    <property type="entry name" value="HAD superfamily/HAD-like"/>
    <property type="match status" value="1"/>
</dbReference>
<dbReference type="AlphaFoldDB" id="A0A0M3K0M5"/>
<dbReference type="NCBIfam" id="TIGR02247">
    <property type="entry name" value="HAD-1A3-hyp"/>
    <property type="match status" value="1"/>
</dbReference>
<dbReference type="NCBIfam" id="TIGR01509">
    <property type="entry name" value="HAD-SF-IA-v3"/>
    <property type="match status" value="1"/>
</dbReference>
<sequence length="227" mass="25730">MNGDYEAVIFDMNGVLMNSAAMWKGTDWEMQNGIPAGSLMRVLFSEQFRRQSKTLFSGAISAETFDSTIFQALFEQIVGKSYLDGRRRQSFHVLSDWYPSDPTQGVVFEEMMRAVKLLKRRGYGTALLTNNYFIDDAKQKPTVHVDTSNFDVVVESCRLGICKPDERIYKFTLDRLEVPAEKSIFIDDSKTFCDAASRLGITTIHVNKGDTDAALKQLEELLNVPLR</sequence>
<dbReference type="PRINTS" id="PR00413">
    <property type="entry name" value="HADHALOGNASE"/>
</dbReference>
<reference evidence="4" key="1">
    <citation type="submission" date="2017-02" db="UniProtKB">
        <authorList>
            <consortium name="WormBaseParasite"/>
        </authorList>
    </citation>
    <scope>IDENTIFICATION</scope>
</reference>
<reference evidence="2 3" key="2">
    <citation type="submission" date="2018-11" db="EMBL/GenBank/DDBJ databases">
        <authorList>
            <consortium name="Pathogen Informatics"/>
        </authorList>
    </citation>
    <scope>NUCLEOTIDE SEQUENCE [LARGE SCALE GENOMIC DNA]</scope>
</reference>